<dbReference type="GO" id="GO:0046872">
    <property type="term" value="F:metal ion binding"/>
    <property type="evidence" value="ECO:0007669"/>
    <property type="project" value="InterPro"/>
</dbReference>
<feature type="domain" description="Mycothiol-dependent maleylpyruvate isomerase metal-binding" evidence="2">
    <location>
        <begin position="14"/>
        <end position="137"/>
    </location>
</feature>
<keyword evidence="3" id="KW-0413">Isomerase</keyword>
<protein>
    <submittedName>
        <fullName evidence="3">Maleylpyruvate isomerase family mycothiol-dependent enzyme</fullName>
    </submittedName>
</protein>
<dbReference type="Proteomes" id="UP000305778">
    <property type="component" value="Unassembled WGS sequence"/>
</dbReference>
<dbReference type="PANTHER" id="PTHR40758">
    <property type="entry name" value="CONSERVED PROTEIN"/>
    <property type="match status" value="1"/>
</dbReference>
<dbReference type="AlphaFoldDB" id="A0A4U0STA4"/>
<dbReference type="GO" id="GO:0005886">
    <property type="term" value="C:plasma membrane"/>
    <property type="evidence" value="ECO:0007669"/>
    <property type="project" value="TreeGrafter"/>
</dbReference>
<dbReference type="OrthoDB" id="3671213at2"/>
<dbReference type="InterPro" id="IPR034660">
    <property type="entry name" value="DinB/YfiT-like"/>
</dbReference>
<keyword evidence="4" id="KW-1185">Reference proteome</keyword>
<comment type="caution">
    <text evidence="3">The sequence shown here is derived from an EMBL/GenBank/DDBJ whole genome shotgun (WGS) entry which is preliminary data.</text>
</comment>
<evidence type="ECO:0000259" key="2">
    <source>
        <dbReference type="Pfam" id="PF11716"/>
    </source>
</evidence>
<dbReference type="PANTHER" id="PTHR40758:SF1">
    <property type="entry name" value="CONSERVED PROTEIN"/>
    <property type="match status" value="1"/>
</dbReference>
<dbReference type="Pfam" id="PF07398">
    <property type="entry name" value="MDMPI_C"/>
    <property type="match status" value="1"/>
</dbReference>
<sequence>MTEITGPKHERYCAAVEAEVARFVGLVGAADPTTPVPTCPGWTIADLVKHHGTTHRWVEHLVRHRATERIWSRDVPLDLPENESQYPAWLAAGGSAALRTLRAADPDTPVWSHGADQHVRFWPRRLLFEAVVHLADAELALGRRPQIDGETAADGVDELLQHLPFAARVAENIRQLGLDGEAVHLYATDTGTEWVIKIGGGGFTWERGHSEGTATARATAGDLLLLVYGRLRPEHERITTAGDHELLASWLAATAL</sequence>
<dbReference type="InterPro" id="IPR017517">
    <property type="entry name" value="Maleyloyr_isom"/>
</dbReference>
<evidence type="ECO:0000259" key="1">
    <source>
        <dbReference type="Pfam" id="PF07398"/>
    </source>
</evidence>
<dbReference type="InterPro" id="IPR024344">
    <property type="entry name" value="MDMPI_metal-binding"/>
</dbReference>
<keyword evidence="3" id="KW-0670">Pyruvate</keyword>
<organism evidence="3 4">
    <name type="scientific">Actinacidiphila oryziradicis</name>
    <dbReference type="NCBI Taxonomy" id="2571141"/>
    <lineage>
        <taxon>Bacteria</taxon>
        <taxon>Bacillati</taxon>
        <taxon>Actinomycetota</taxon>
        <taxon>Actinomycetes</taxon>
        <taxon>Kitasatosporales</taxon>
        <taxon>Streptomycetaceae</taxon>
        <taxon>Actinacidiphila</taxon>
    </lineage>
</organism>
<gene>
    <name evidence="3" type="ORF">FCI23_11050</name>
</gene>
<proteinExistence type="predicted"/>
<dbReference type="GO" id="GO:0016853">
    <property type="term" value="F:isomerase activity"/>
    <property type="evidence" value="ECO:0007669"/>
    <property type="project" value="UniProtKB-KW"/>
</dbReference>
<accession>A0A4U0STA4</accession>
<reference evidence="3 4" key="1">
    <citation type="submission" date="2019-04" db="EMBL/GenBank/DDBJ databases">
        <title>Streptomyces oryziradicis sp. nov., a novel actinomycete isolated from rhizosphere soil of rice (Oryza sativa L.).</title>
        <authorList>
            <person name="Li C."/>
        </authorList>
    </citation>
    <scope>NUCLEOTIDE SEQUENCE [LARGE SCALE GENOMIC DNA]</scope>
    <source>
        <strain evidence="3 4">NEAU-C40</strain>
    </source>
</reference>
<dbReference type="InterPro" id="IPR010872">
    <property type="entry name" value="MDMPI_C-term_domain"/>
</dbReference>
<dbReference type="Pfam" id="PF11716">
    <property type="entry name" value="MDMPI_N"/>
    <property type="match status" value="1"/>
</dbReference>
<name>A0A4U0STA4_9ACTN</name>
<feature type="domain" description="MDMPI C-terminal" evidence="1">
    <location>
        <begin position="150"/>
        <end position="248"/>
    </location>
</feature>
<dbReference type="SUPFAM" id="SSF109854">
    <property type="entry name" value="DinB/YfiT-like putative metalloenzymes"/>
    <property type="match status" value="1"/>
</dbReference>
<dbReference type="NCBIfam" id="TIGR03083">
    <property type="entry name" value="maleylpyruvate isomerase family mycothiol-dependent enzyme"/>
    <property type="match status" value="1"/>
</dbReference>
<evidence type="ECO:0000313" key="3">
    <source>
        <dbReference type="EMBL" id="TKA11377.1"/>
    </source>
</evidence>
<dbReference type="EMBL" id="SUMC01000008">
    <property type="protein sequence ID" value="TKA11377.1"/>
    <property type="molecule type" value="Genomic_DNA"/>
</dbReference>
<evidence type="ECO:0000313" key="4">
    <source>
        <dbReference type="Proteomes" id="UP000305778"/>
    </source>
</evidence>
<dbReference type="RefSeq" id="WP_136723328.1">
    <property type="nucleotide sequence ID" value="NZ_SUMC01000008.1"/>
</dbReference>